<dbReference type="SUPFAM" id="SSF69618">
    <property type="entry name" value="HemD-like"/>
    <property type="match status" value="1"/>
</dbReference>
<evidence type="ECO:0000313" key="3">
    <source>
        <dbReference type="Proteomes" id="UP000469159"/>
    </source>
</evidence>
<dbReference type="AlphaFoldDB" id="A0A6I4UV86"/>
<dbReference type="EMBL" id="WTYK01000003">
    <property type="protein sequence ID" value="MXP41423.1"/>
    <property type="molecule type" value="Genomic_DNA"/>
</dbReference>
<dbReference type="InterPro" id="IPR036108">
    <property type="entry name" value="4pyrrol_syn_uPrphyn_synt_sf"/>
</dbReference>
<dbReference type="GO" id="GO:0004852">
    <property type="term" value="F:uroporphyrinogen-III synthase activity"/>
    <property type="evidence" value="ECO:0007669"/>
    <property type="project" value="InterPro"/>
</dbReference>
<evidence type="ECO:0000259" key="1">
    <source>
        <dbReference type="Pfam" id="PF02602"/>
    </source>
</evidence>
<dbReference type="Proteomes" id="UP000469159">
    <property type="component" value="Unassembled WGS sequence"/>
</dbReference>
<gene>
    <name evidence="2" type="ORF">GRI75_07175</name>
</gene>
<keyword evidence="3" id="KW-1185">Reference proteome</keyword>
<sequence>MTLPVVAIRAEPGCSATVAAGRKHGLEILPLPLAEIRPVAWSMPEGAFDGLLLGSANALRHGGPAVDNLVDKPVYAVGETTAAAARERGFEVARTGRGGLQALLADLAGKRLRLLRIGAREMVPLDAPAGIAIETVVAYESVPLPLRSEQAALLRQPALVLLHSAASAMHFAGECRRHAVHPAEISLAALAPRIAAAAGEGWATVRTAAEPTEAALLALAREMCHDRRVD</sequence>
<organism evidence="2 3">
    <name type="scientific">Croceibacterium soli</name>
    <dbReference type="NCBI Taxonomy" id="1739690"/>
    <lineage>
        <taxon>Bacteria</taxon>
        <taxon>Pseudomonadati</taxon>
        <taxon>Pseudomonadota</taxon>
        <taxon>Alphaproteobacteria</taxon>
        <taxon>Sphingomonadales</taxon>
        <taxon>Erythrobacteraceae</taxon>
        <taxon>Croceibacterium</taxon>
    </lineage>
</organism>
<feature type="domain" description="Tetrapyrrole biosynthesis uroporphyrinogen III synthase" evidence="1">
    <location>
        <begin position="16"/>
        <end position="217"/>
    </location>
</feature>
<reference evidence="2 3" key="1">
    <citation type="submission" date="2019-12" db="EMBL/GenBank/DDBJ databases">
        <title>Genomic-based taxomic classification of the family Erythrobacteraceae.</title>
        <authorList>
            <person name="Xu L."/>
        </authorList>
    </citation>
    <scope>NUCLEOTIDE SEQUENCE [LARGE SCALE GENOMIC DNA]</scope>
    <source>
        <strain evidence="2 3">MCCC 1K02066</strain>
    </source>
</reference>
<accession>A0A6I4UV86</accession>
<protein>
    <submittedName>
        <fullName evidence="2">Uroporphyrinogen-III synthase</fullName>
    </submittedName>
</protein>
<comment type="caution">
    <text evidence="2">The sequence shown here is derived from an EMBL/GenBank/DDBJ whole genome shotgun (WGS) entry which is preliminary data.</text>
</comment>
<dbReference type="RefSeq" id="WP_160746272.1">
    <property type="nucleotide sequence ID" value="NZ_WTYK01000003.1"/>
</dbReference>
<proteinExistence type="predicted"/>
<name>A0A6I4UV86_9SPHN</name>
<dbReference type="InterPro" id="IPR003754">
    <property type="entry name" value="4pyrrol_synth_uPrphyn_synth"/>
</dbReference>
<evidence type="ECO:0000313" key="2">
    <source>
        <dbReference type="EMBL" id="MXP41423.1"/>
    </source>
</evidence>
<dbReference type="OrthoDB" id="7424801at2"/>
<dbReference type="CDD" id="cd06578">
    <property type="entry name" value="HemD"/>
    <property type="match status" value="1"/>
</dbReference>
<dbReference type="Pfam" id="PF02602">
    <property type="entry name" value="HEM4"/>
    <property type="match status" value="1"/>
</dbReference>
<dbReference type="Gene3D" id="3.40.50.10090">
    <property type="match status" value="2"/>
</dbReference>
<dbReference type="GO" id="GO:0033014">
    <property type="term" value="P:tetrapyrrole biosynthetic process"/>
    <property type="evidence" value="ECO:0007669"/>
    <property type="project" value="InterPro"/>
</dbReference>